<dbReference type="EMBL" id="BMOI01000013">
    <property type="protein sequence ID" value="GGL08596.1"/>
    <property type="molecule type" value="Genomic_DNA"/>
</dbReference>
<reference evidence="3 5" key="3">
    <citation type="submission" date="2021-01" db="EMBL/GenBank/DDBJ databases">
        <title>Sequencing the genomes of 1000 actinobacteria strains.</title>
        <authorList>
            <person name="Klenk H.-P."/>
        </authorList>
    </citation>
    <scope>NUCLEOTIDE SEQUENCE [LARGE SCALE GENOMIC DNA]</scope>
    <source>
        <strain evidence="3 5">DSM 20542</strain>
    </source>
</reference>
<dbReference type="AlphaFoldDB" id="A0A8H9GBS0"/>
<sequence length="239" mass="27080">MPNPTQRPLRIGDAPQPPRTVRRLAKPLTPAPGEWLQTAISRWAFDEYECSRRNLLDALGVSNLHPIEIQGLGVALRPETAETISAASGIPFLRLYAMTQSMRDRATWDEFKYVLREGYAFPFRERDLIDVPLFREVVHKWCPDCLRERPGVHEMMWRHPWLHICLKHARVLATTCSACGEQPRIPLGRTVQDWDPRLCPNRVHGAQCAELLSRAKSSHIEVGGLLYVTQGTAVGSVDS</sequence>
<dbReference type="InterPro" id="IPR009492">
    <property type="entry name" value="TniQ"/>
</dbReference>
<reference evidence="2" key="1">
    <citation type="journal article" date="2014" name="Int. J. Syst. Evol. Microbiol.">
        <title>Complete genome sequence of Corynebacterium casei LMG S-19264T (=DSM 44701T), isolated from a smear-ripened cheese.</title>
        <authorList>
            <consortium name="US DOE Joint Genome Institute (JGI-PGF)"/>
            <person name="Walter F."/>
            <person name="Albersmeier A."/>
            <person name="Kalinowski J."/>
            <person name="Ruckert C."/>
        </authorList>
    </citation>
    <scope>NUCLEOTIDE SEQUENCE</scope>
    <source>
        <strain evidence="2">JCM 1480</strain>
    </source>
</reference>
<feature type="domain" description="TniQ" evidence="1">
    <location>
        <begin position="29"/>
        <end position="172"/>
    </location>
</feature>
<dbReference type="Pfam" id="PF06527">
    <property type="entry name" value="TniQ"/>
    <property type="match status" value="1"/>
</dbReference>
<accession>A0A8H9GBS0</accession>
<evidence type="ECO:0000313" key="2">
    <source>
        <dbReference type="EMBL" id="GGL08596.1"/>
    </source>
</evidence>
<evidence type="ECO:0000313" key="3">
    <source>
        <dbReference type="EMBL" id="MBM7803277.1"/>
    </source>
</evidence>
<organism evidence="2 4">
    <name type="scientific">Curtobacterium luteum</name>
    <dbReference type="NCBI Taxonomy" id="33881"/>
    <lineage>
        <taxon>Bacteria</taxon>
        <taxon>Bacillati</taxon>
        <taxon>Actinomycetota</taxon>
        <taxon>Actinomycetes</taxon>
        <taxon>Micrococcales</taxon>
        <taxon>Microbacteriaceae</taxon>
        <taxon>Curtobacterium</taxon>
    </lineage>
</organism>
<name>A0A8H9GBS0_9MICO</name>
<dbReference type="Proteomes" id="UP000648535">
    <property type="component" value="Unassembled WGS sequence"/>
</dbReference>
<dbReference type="Proteomes" id="UP000746584">
    <property type="component" value="Unassembled WGS sequence"/>
</dbReference>
<dbReference type="RefSeq" id="WP_175328988.1">
    <property type="nucleotide sequence ID" value="NZ_BMOI01000013.1"/>
</dbReference>
<evidence type="ECO:0000259" key="1">
    <source>
        <dbReference type="Pfam" id="PF06527"/>
    </source>
</evidence>
<comment type="caution">
    <text evidence="2">The sequence shown here is derived from an EMBL/GenBank/DDBJ whole genome shotgun (WGS) entry which is preliminary data.</text>
</comment>
<gene>
    <name evidence="2" type="ORF">GCM10009769_28350</name>
    <name evidence="3" type="ORF">JOE58_002528</name>
</gene>
<evidence type="ECO:0000313" key="5">
    <source>
        <dbReference type="Proteomes" id="UP000746584"/>
    </source>
</evidence>
<reference evidence="2" key="2">
    <citation type="submission" date="2020-09" db="EMBL/GenBank/DDBJ databases">
        <authorList>
            <person name="Sun Q."/>
            <person name="Ohkuma M."/>
        </authorList>
    </citation>
    <scope>NUCLEOTIDE SEQUENCE</scope>
    <source>
        <strain evidence="2">JCM 1480</strain>
    </source>
</reference>
<evidence type="ECO:0000313" key="4">
    <source>
        <dbReference type="Proteomes" id="UP000648535"/>
    </source>
</evidence>
<dbReference type="EMBL" id="JAFBCG010000001">
    <property type="protein sequence ID" value="MBM7803277.1"/>
    <property type="molecule type" value="Genomic_DNA"/>
</dbReference>
<proteinExistence type="predicted"/>
<protein>
    <recommendedName>
        <fullName evidence="1">TniQ domain-containing protein</fullName>
    </recommendedName>
</protein>
<keyword evidence="5" id="KW-1185">Reference proteome</keyword>